<dbReference type="PANTHER" id="PTHR45989:SF1">
    <property type="entry name" value="TRANSLATION INITIATION FACTOR EIF-2B SUBUNIT GAMMA"/>
    <property type="match status" value="1"/>
</dbReference>
<keyword evidence="3" id="KW-0963">Cytoplasm</keyword>
<dbReference type="InterPro" id="IPR051960">
    <property type="entry name" value="eIF2B_gamma"/>
</dbReference>
<evidence type="ECO:0000256" key="5">
    <source>
        <dbReference type="ARBA" id="ARBA00022917"/>
    </source>
</evidence>
<comment type="subunit">
    <text evidence="6">Component of the translation initiation factor 2B (eIF2B) complex which is a heterodecamer of two sets of five different subunits: alpha, beta, gamma, delta and epsilon. Subunits alpha, beta and delta comprise a regulatory subcomplex and subunits epsilon and gamma comprise a catalytic subcomplex. Within the complex, the hexameric regulatory complex resides at the center, with the two heterodimeric catalytic subcomplexes bound on opposite sides.</text>
</comment>
<evidence type="ECO:0000256" key="4">
    <source>
        <dbReference type="ARBA" id="ARBA00022540"/>
    </source>
</evidence>
<dbReference type="GO" id="GO:0005829">
    <property type="term" value="C:cytosol"/>
    <property type="evidence" value="ECO:0007669"/>
    <property type="project" value="UniProtKB-SubCell"/>
</dbReference>
<comment type="similarity">
    <text evidence="2">Belongs to the eIF-2B gamma/epsilon subunits family.</text>
</comment>
<dbReference type="GO" id="GO:0003743">
    <property type="term" value="F:translation initiation factor activity"/>
    <property type="evidence" value="ECO:0007669"/>
    <property type="project" value="TreeGrafter"/>
</dbReference>
<dbReference type="AlphaFoldDB" id="A0A9P8JMW3"/>
<comment type="caution">
    <text evidence="8">The sequence shown here is derived from an EMBL/GenBank/DDBJ whole genome shotgun (WGS) entry which is preliminary data.</text>
</comment>
<evidence type="ECO:0000256" key="7">
    <source>
        <dbReference type="SAM" id="MobiDB-lite"/>
    </source>
</evidence>
<dbReference type="GO" id="GO:0002183">
    <property type="term" value="P:cytoplasmic translational initiation"/>
    <property type="evidence" value="ECO:0007669"/>
    <property type="project" value="TreeGrafter"/>
</dbReference>
<proteinExistence type="inferred from homology"/>
<gene>
    <name evidence="8" type="ORF">KCU98_g16006</name>
</gene>
<dbReference type="InterPro" id="IPR011004">
    <property type="entry name" value="Trimer_LpxA-like_sf"/>
</dbReference>
<reference evidence="8" key="1">
    <citation type="journal article" date="2021" name="J Fungi (Basel)">
        <title>Virulence traits and population genomics of the black yeast Aureobasidium melanogenum.</title>
        <authorList>
            <person name="Cernosa A."/>
            <person name="Sun X."/>
            <person name="Gostincar C."/>
            <person name="Fang C."/>
            <person name="Gunde-Cimerman N."/>
            <person name="Song Z."/>
        </authorList>
    </citation>
    <scope>NUCLEOTIDE SEQUENCE</scope>
    <source>
        <strain evidence="8">EXF-9298</strain>
    </source>
</reference>
<keyword evidence="9" id="KW-1185">Reference proteome</keyword>
<evidence type="ECO:0000256" key="6">
    <source>
        <dbReference type="ARBA" id="ARBA00046432"/>
    </source>
</evidence>
<dbReference type="SUPFAM" id="SSF51161">
    <property type="entry name" value="Trimeric LpxA-like enzymes"/>
    <property type="match status" value="1"/>
</dbReference>
<keyword evidence="4" id="KW-0396">Initiation factor</keyword>
<dbReference type="Proteomes" id="UP000729357">
    <property type="component" value="Unassembled WGS sequence"/>
</dbReference>
<dbReference type="PANTHER" id="PTHR45989">
    <property type="entry name" value="TRANSLATION INITIATION FACTOR EIF-2B SUBUNIT GAMMA"/>
    <property type="match status" value="1"/>
</dbReference>
<sequence length="91" mass="9849">CLLMEGCTVGENVTLTGCIVGKRCKIEGGGPKDEDKTRLTDCEVQPGYVVKWGTEIKNEKFMVFEGLGEDDGDMDMDDDDMASGDDDGTFA</sequence>
<dbReference type="GO" id="GO:0005851">
    <property type="term" value="C:eukaryotic translation initiation factor 2B complex"/>
    <property type="evidence" value="ECO:0007669"/>
    <property type="project" value="TreeGrafter"/>
</dbReference>
<dbReference type="Gene3D" id="2.160.10.10">
    <property type="entry name" value="Hexapeptide repeat proteins"/>
    <property type="match status" value="1"/>
</dbReference>
<feature type="non-terminal residue" evidence="8">
    <location>
        <position position="1"/>
    </location>
</feature>
<keyword evidence="5" id="KW-0648">Protein biosynthesis</keyword>
<accession>A0A9P8JMW3</accession>
<evidence type="ECO:0000256" key="2">
    <source>
        <dbReference type="ARBA" id="ARBA00007878"/>
    </source>
</evidence>
<comment type="subcellular location">
    <subcellularLocation>
        <location evidence="1">Cytoplasm</location>
        <location evidence="1">Cytosol</location>
    </subcellularLocation>
</comment>
<feature type="region of interest" description="Disordered" evidence="7">
    <location>
        <begin position="68"/>
        <end position="91"/>
    </location>
</feature>
<reference evidence="8" key="2">
    <citation type="submission" date="2021-08" db="EMBL/GenBank/DDBJ databases">
        <authorList>
            <person name="Gostincar C."/>
            <person name="Sun X."/>
            <person name="Song Z."/>
            <person name="Gunde-Cimerman N."/>
        </authorList>
    </citation>
    <scope>NUCLEOTIDE SEQUENCE</scope>
    <source>
        <strain evidence="8">EXF-9298</strain>
    </source>
</reference>
<dbReference type="GO" id="GO:0005085">
    <property type="term" value="F:guanyl-nucleotide exchange factor activity"/>
    <property type="evidence" value="ECO:0007669"/>
    <property type="project" value="TreeGrafter"/>
</dbReference>
<evidence type="ECO:0000313" key="9">
    <source>
        <dbReference type="Proteomes" id="UP000729357"/>
    </source>
</evidence>
<evidence type="ECO:0000313" key="8">
    <source>
        <dbReference type="EMBL" id="KAG9968015.1"/>
    </source>
</evidence>
<name>A0A9P8JMW3_AURME</name>
<evidence type="ECO:0000256" key="3">
    <source>
        <dbReference type="ARBA" id="ARBA00022490"/>
    </source>
</evidence>
<feature type="non-terminal residue" evidence="8">
    <location>
        <position position="91"/>
    </location>
</feature>
<protein>
    <submittedName>
        <fullName evidence="8">Uncharacterized protein</fullName>
    </submittedName>
</protein>
<evidence type="ECO:0000256" key="1">
    <source>
        <dbReference type="ARBA" id="ARBA00004514"/>
    </source>
</evidence>
<organism evidence="8 9">
    <name type="scientific">Aureobasidium melanogenum</name>
    <name type="common">Aureobasidium pullulans var. melanogenum</name>
    <dbReference type="NCBI Taxonomy" id="46634"/>
    <lineage>
        <taxon>Eukaryota</taxon>
        <taxon>Fungi</taxon>
        <taxon>Dikarya</taxon>
        <taxon>Ascomycota</taxon>
        <taxon>Pezizomycotina</taxon>
        <taxon>Dothideomycetes</taxon>
        <taxon>Dothideomycetidae</taxon>
        <taxon>Dothideales</taxon>
        <taxon>Saccotheciaceae</taxon>
        <taxon>Aureobasidium</taxon>
    </lineage>
</organism>
<dbReference type="EMBL" id="JAHFXS010003535">
    <property type="protein sequence ID" value="KAG9968015.1"/>
    <property type="molecule type" value="Genomic_DNA"/>
</dbReference>